<keyword evidence="3" id="KW-1185">Reference proteome</keyword>
<name>B8CDH3_THAPS</name>
<dbReference type="EMBL" id="CM000650">
    <property type="protein sequence ID" value="EED88456.1"/>
    <property type="molecule type" value="Genomic_DNA"/>
</dbReference>
<dbReference type="KEGG" id="tps:THAPSDRAFT_10183"/>
<evidence type="ECO:0000313" key="3">
    <source>
        <dbReference type="Proteomes" id="UP000001449"/>
    </source>
</evidence>
<dbReference type="Proteomes" id="UP000001449">
    <property type="component" value="Chromosome 15"/>
</dbReference>
<reference evidence="2 3" key="1">
    <citation type="journal article" date="2004" name="Science">
        <title>The genome of the diatom Thalassiosira pseudonana: ecology, evolution, and metabolism.</title>
        <authorList>
            <person name="Armbrust E.V."/>
            <person name="Berges J.A."/>
            <person name="Bowler C."/>
            <person name="Green B.R."/>
            <person name="Martinez D."/>
            <person name="Putnam N.H."/>
            <person name="Zhou S."/>
            <person name="Allen A.E."/>
            <person name="Apt K.E."/>
            <person name="Bechner M."/>
            <person name="Brzezinski M.A."/>
            <person name="Chaal B.K."/>
            <person name="Chiovitti A."/>
            <person name="Davis A.K."/>
            <person name="Demarest M.S."/>
            <person name="Detter J.C."/>
            <person name="Glavina T."/>
            <person name="Goodstein D."/>
            <person name="Hadi M.Z."/>
            <person name="Hellsten U."/>
            <person name="Hildebrand M."/>
            <person name="Jenkins B.D."/>
            <person name="Jurka J."/>
            <person name="Kapitonov V.V."/>
            <person name="Kroger N."/>
            <person name="Lau W.W."/>
            <person name="Lane T.W."/>
            <person name="Larimer F.W."/>
            <person name="Lippmeier J.C."/>
            <person name="Lucas S."/>
            <person name="Medina M."/>
            <person name="Montsant A."/>
            <person name="Obornik M."/>
            <person name="Parker M.S."/>
            <person name="Palenik B."/>
            <person name="Pazour G.J."/>
            <person name="Richardson P.M."/>
            <person name="Rynearson T.A."/>
            <person name="Saito M.A."/>
            <person name="Schwartz D.C."/>
            <person name="Thamatrakoln K."/>
            <person name="Valentin K."/>
            <person name="Vardi A."/>
            <person name="Wilkerson F.P."/>
            <person name="Rokhsar D.S."/>
        </authorList>
    </citation>
    <scope>NUCLEOTIDE SEQUENCE [LARGE SCALE GENOMIC DNA]</scope>
    <source>
        <strain evidence="2 3">CCMP1335</strain>
    </source>
</reference>
<feature type="compositionally biased region" description="Low complexity" evidence="1">
    <location>
        <begin position="27"/>
        <end position="37"/>
    </location>
</feature>
<proteinExistence type="predicted"/>
<dbReference type="RefSeq" id="XP_002294101.1">
    <property type="nucleotide sequence ID" value="XM_002294065.1"/>
</dbReference>
<evidence type="ECO:0000256" key="1">
    <source>
        <dbReference type="SAM" id="MobiDB-lite"/>
    </source>
</evidence>
<reference evidence="2 3" key="2">
    <citation type="journal article" date="2008" name="Nature">
        <title>The Phaeodactylum genome reveals the evolutionary history of diatom genomes.</title>
        <authorList>
            <person name="Bowler C."/>
            <person name="Allen A.E."/>
            <person name="Badger J.H."/>
            <person name="Grimwood J."/>
            <person name="Jabbari K."/>
            <person name="Kuo A."/>
            <person name="Maheswari U."/>
            <person name="Martens C."/>
            <person name="Maumus F."/>
            <person name="Otillar R.P."/>
            <person name="Rayko E."/>
            <person name="Salamov A."/>
            <person name="Vandepoele K."/>
            <person name="Beszteri B."/>
            <person name="Gruber A."/>
            <person name="Heijde M."/>
            <person name="Katinka M."/>
            <person name="Mock T."/>
            <person name="Valentin K."/>
            <person name="Verret F."/>
            <person name="Berges J.A."/>
            <person name="Brownlee C."/>
            <person name="Cadoret J.P."/>
            <person name="Chiovitti A."/>
            <person name="Choi C.J."/>
            <person name="Coesel S."/>
            <person name="De Martino A."/>
            <person name="Detter J.C."/>
            <person name="Durkin C."/>
            <person name="Falciatore A."/>
            <person name="Fournet J."/>
            <person name="Haruta M."/>
            <person name="Huysman M.J."/>
            <person name="Jenkins B.D."/>
            <person name="Jiroutova K."/>
            <person name="Jorgensen R.E."/>
            <person name="Joubert Y."/>
            <person name="Kaplan A."/>
            <person name="Kroger N."/>
            <person name="Kroth P.G."/>
            <person name="La Roche J."/>
            <person name="Lindquist E."/>
            <person name="Lommer M."/>
            <person name="Martin-Jezequel V."/>
            <person name="Lopez P.J."/>
            <person name="Lucas S."/>
            <person name="Mangogna M."/>
            <person name="McGinnis K."/>
            <person name="Medlin L.K."/>
            <person name="Montsant A."/>
            <person name="Oudot-Le Secq M.P."/>
            <person name="Napoli C."/>
            <person name="Obornik M."/>
            <person name="Parker M.S."/>
            <person name="Petit J.L."/>
            <person name="Porcel B.M."/>
            <person name="Poulsen N."/>
            <person name="Robison M."/>
            <person name="Rychlewski L."/>
            <person name="Rynearson T.A."/>
            <person name="Schmutz J."/>
            <person name="Shapiro H."/>
            <person name="Siaut M."/>
            <person name="Stanley M."/>
            <person name="Sussman M.R."/>
            <person name="Taylor A.R."/>
            <person name="Vardi A."/>
            <person name="von Dassow P."/>
            <person name="Vyverman W."/>
            <person name="Willis A."/>
            <person name="Wyrwicz L.S."/>
            <person name="Rokhsar D.S."/>
            <person name="Weissenbach J."/>
            <person name="Armbrust E.V."/>
            <person name="Green B.R."/>
            <person name="Van de Peer Y."/>
            <person name="Grigoriev I.V."/>
        </authorList>
    </citation>
    <scope>NUCLEOTIDE SEQUENCE [LARGE SCALE GENOMIC DNA]</scope>
    <source>
        <strain evidence="2 3">CCMP1335</strain>
    </source>
</reference>
<accession>B8CDH3</accession>
<sequence>MIPTKTVTITADDPIDRLNRGDDDTKPTTTTTLPKKLNSSSFTTPEQHDLDGIRSPPLIPRGRMDDILPSYNIASRATIMPTDGGGIKGFTTPVTPNNNSSCTPTKPSLFAAFSLMEPKTTKAVADNGVAVVSDTESVADDITAASGELEDVNSEVGEAFDSPHDDEDEEVASFTDMMAQLSLTFRLSNHGNGGFRATPPMIPDELSFTTPTRNDGEEGSATTTRFRLTPKILSFDSSEE</sequence>
<organism evidence="2 3">
    <name type="scientific">Thalassiosira pseudonana</name>
    <name type="common">Marine diatom</name>
    <name type="synonym">Cyclotella nana</name>
    <dbReference type="NCBI Taxonomy" id="35128"/>
    <lineage>
        <taxon>Eukaryota</taxon>
        <taxon>Sar</taxon>
        <taxon>Stramenopiles</taxon>
        <taxon>Ochrophyta</taxon>
        <taxon>Bacillariophyta</taxon>
        <taxon>Coscinodiscophyceae</taxon>
        <taxon>Thalassiosirophycidae</taxon>
        <taxon>Thalassiosirales</taxon>
        <taxon>Thalassiosiraceae</taxon>
        <taxon>Thalassiosira</taxon>
    </lineage>
</organism>
<evidence type="ECO:0000313" key="2">
    <source>
        <dbReference type="EMBL" id="EED88456.1"/>
    </source>
</evidence>
<dbReference type="GeneID" id="7442020"/>
<feature type="compositionally biased region" description="Basic and acidic residues" evidence="1">
    <location>
        <begin position="14"/>
        <end position="26"/>
    </location>
</feature>
<dbReference type="InParanoid" id="B8CDH3"/>
<dbReference type="PaxDb" id="35128-Thaps10183"/>
<gene>
    <name evidence="2" type="ORF">THAPSDRAFT_10183</name>
</gene>
<feature type="region of interest" description="Disordered" evidence="1">
    <location>
        <begin position="1"/>
        <end position="60"/>
    </location>
</feature>
<protein>
    <submittedName>
        <fullName evidence="2">Uncharacterized protein</fullName>
    </submittedName>
</protein>
<dbReference type="AlphaFoldDB" id="B8CDH3"/>
<dbReference type="HOGENOM" id="CLU_1158406_0_0_1"/>